<reference evidence="3 4" key="1">
    <citation type="submission" date="2017-12" db="EMBL/GenBank/DDBJ databases">
        <title>Hemimetabolous genomes reveal molecular basis of termite eusociality.</title>
        <authorList>
            <person name="Harrison M.C."/>
            <person name="Jongepier E."/>
            <person name="Robertson H.M."/>
            <person name="Arning N."/>
            <person name="Bitard-Feildel T."/>
            <person name="Chao H."/>
            <person name="Childers C.P."/>
            <person name="Dinh H."/>
            <person name="Doddapaneni H."/>
            <person name="Dugan S."/>
            <person name="Gowin J."/>
            <person name="Greiner C."/>
            <person name="Han Y."/>
            <person name="Hu H."/>
            <person name="Hughes D.S.T."/>
            <person name="Huylmans A.-K."/>
            <person name="Kemena C."/>
            <person name="Kremer L.P.M."/>
            <person name="Lee S.L."/>
            <person name="Lopez-Ezquerra A."/>
            <person name="Mallet L."/>
            <person name="Monroy-Kuhn J.M."/>
            <person name="Moser A."/>
            <person name="Murali S.C."/>
            <person name="Muzny D.M."/>
            <person name="Otani S."/>
            <person name="Piulachs M.-D."/>
            <person name="Poelchau M."/>
            <person name="Qu J."/>
            <person name="Schaub F."/>
            <person name="Wada-Katsumata A."/>
            <person name="Worley K.C."/>
            <person name="Xie Q."/>
            <person name="Ylla G."/>
            <person name="Poulsen M."/>
            <person name="Gibbs R.A."/>
            <person name="Schal C."/>
            <person name="Richards S."/>
            <person name="Belles X."/>
            <person name="Korb J."/>
            <person name="Bornberg-Bauer E."/>
        </authorList>
    </citation>
    <scope>NUCLEOTIDE SEQUENCE [LARGE SCALE GENOMIC DNA]</scope>
    <source>
        <tissue evidence="3">Whole body</tissue>
    </source>
</reference>
<comment type="caution">
    <text evidence="3">The sequence shown here is derived from an EMBL/GenBank/DDBJ whole genome shotgun (WGS) entry which is preliminary data.</text>
</comment>
<dbReference type="PROSITE" id="PS50164">
    <property type="entry name" value="GIY_YIG"/>
    <property type="match status" value="1"/>
</dbReference>
<dbReference type="OrthoDB" id="10034600at2759"/>
<feature type="domain" description="GIY-YIG" evidence="2">
    <location>
        <begin position="58"/>
        <end position="127"/>
    </location>
</feature>
<evidence type="ECO:0000259" key="2">
    <source>
        <dbReference type="PROSITE" id="PS50164"/>
    </source>
</evidence>
<gene>
    <name evidence="3" type="ORF">B7P43_G12503</name>
</gene>
<dbReference type="InterPro" id="IPR000305">
    <property type="entry name" value="GIY-YIG_endonuc"/>
</dbReference>
<dbReference type="Proteomes" id="UP000235965">
    <property type="component" value="Unassembled WGS sequence"/>
</dbReference>
<dbReference type="AlphaFoldDB" id="A0A2J7PU21"/>
<dbReference type="InParanoid" id="A0A2J7PU21"/>
<organism evidence="3 4">
    <name type="scientific">Cryptotermes secundus</name>
    <dbReference type="NCBI Taxonomy" id="105785"/>
    <lineage>
        <taxon>Eukaryota</taxon>
        <taxon>Metazoa</taxon>
        <taxon>Ecdysozoa</taxon>
        <taxon>Arthropoda</taxon>
        <taxon>Hexapoda</taxon>
        <taxon>Insecta</taxon>
        <taxon>Pterygota</taxon>
        <taxon>Neoptera</taxon>
        <taxon>Polyneoptera</taxon>
        <taxon>Dictyoptera</taxon>
        <taxon>Blattodea</taxon>
        <taxon>Blattoidea</taxon>
        <taxon>Termitoidae</taxon>
        <taxon>Kalotermitidae</taxon>
        <taxon>Cryptotermitinae</taxon>
        <taxon>Cryptotermes</taxon>
    </lineage>
</organism>
<evidence type="ECO:0000313" key="3">
    <source>
        <dbReference type="EMBL" id="PNF19831.1"/>
    </source>
</evidence>
<feature type="region of interest" description="Disordered" evidence="1">
    <location>
        <begin position="105"/>
        <end position="127"/>
    </location>
</feature>
<evidence type="ECO:0000313" key="4">
    <source>
        <dbReference type="Proteomes" id="UP000235965"/>
    </source>
</evidence>
<dbReference type="InterPro" id="IPR035901">
    <property type="entry name" value="GIY-YIG_endonuc_sf"/>
</dbReference>
<protein>
    <recommendedName>
        <fullName evidence="2">GIY-YIG domain-containing protein</fullName>
    </recommendedName>
</protein>
<sequence length="127" mass="14759">MAPSQHDRRDTVAFLPSVGTIFHRISRVLSRHNMKSVGLPPKKISNFLRPVKDHLGLRTPGIYRIPCECGKVYIGQTGRSVDTRLKEHQRHLRLEYPTHRHSCHEWDSNQQSQRSSGRRHCDRQGCK</sequence>
<evidence type="ECO:0000256" key="1">
    <source>
        <dbReference type="SAM" id="MobiDB-lite"/>
    </source>
</evidence>
<name>A0A2J7PU21_9NEOP</name>
<dbReference type="EMBL" id="NEVH01021208">
    <property type="protein sequence ID" value="PNF19831.1"/>
    <property type="molecule type" value="Genomic_DNA"/>
</dbReference>
<keyword evidence="4" id="KW-1185">Reference proteome</keyword>
<dbReference type="Gene3D" id="3.40.1440.10">
    <property type="entry name" value="GIY-YIG endonuclease"/>
    <property type="match status" value="1"/>
</dbReference>
<accession>A0A2J7PU21</accession>
<proteinExistence type="predicted"/>